<protein>
    <recommendedName>
        <fullName evidence="1">Condensation domain-containing protein</fullName>
    </recommendedName>
</protein>
<feature type="domain" description="Condensation" evidence="1">
    <location>
        <begin position="32"/>
        <end position="456"/>
    </location>
</feature>
<reference evidence="2 3" key="1">
    <citation type="submission" date="2020-08" db="EMBL/GenBank/DDBJ databases">
        <title>Genomic Encyclopedia of Type Strains, Phase IV (KMG-IV): sequencing the most valuable type-strain genomes for metagenomic binning, comparative biology and taxonomic classification.</title>
        <authorList>
            <person name="Goeker M."/>
        </authorList>
    </citation>
    <scope>NUCLEOTIDE SEQUENCE [LARGE SCALE GENOMIC DNA]</scope>
    <source>
        <strain evidence="2 3">DSM 103377</strain>
    </source>
</reference>
<dbReference type="AlphaFoldDB" id="A0A840X2Y5"/>
<dbReference type="EMBL" id="JACIJS010000023">
    <property type="protein sequence ID" value="MBB5517214.1"/>
    <property type="molecule type" value="Genomic_DNA"/>
</dbReference>
<gene>
    <name evidence="2" type="ORF">FHS89_003267</name>
</gene>
<dbReference type="GO" id="GO:0003824">
    <property type="term" value="F:catalytic activity"/>
    <property type="evidence" value="ECO:0007669"/>
    <property type="project" value="InterPro"/>
</dbReference>
<dbReference type="InterPro" id="IPR023213">
    <property type="entry name" value="CAT-like_dom_sf"/>
</dbReference>
<proteinExistence type="predicted"/>
<comment type="caution">
    <text evidence="2">The sequence shown here is derived from an EMBL/GenBank/DDBJ whole genome shotgun (WGS) entry which is preliminary data.</text>
</comment>
<dbReference type="Gene3D" id="3.30.559.30">
    <property type="entry name" value="Nonribosomal peptide synthetase, condensation domain"/>
    <property type="match status" value="1"/>
</dbReference>
<dbReference type="PANTHER" id="PTHR45527">
    <property type="entry name" value="NONRIBOSOMAL PEPTIDE SYNTHETASE"/>
    <property type="match status" value="1"/>
</dbReference>
<dbReference type="GO" id="GO:0031177">
    <property type="term" value="F:phosphopantetheine binding"/>
    <property type="evidence" value="ECO:0007669"/>
    <property type="project" value="TreeGrafter"/>
</dbReference>
<dbReference type="Proteomes" id="UP000553766">
    <property type="component" value="Unassembled WGS sequence"/>
</dbReference>
<dbReference type="CDD" id="cd19531">
    <property type="entry name" value="LCL_NRPS-like"/>
    <property type="match status" value="1"/>
</dbReference>
<dbReference type="GO" id="GO:0043041">
    <property type="term" value="P:amino acid activation for nonribosomal peptide biosynthetic process"/>
    <property type="evidence" value="ECO:0007669"/>
    <property type="project" value="TreeGrafter"/>
</dbReference>
<dbReference type="PANTHER" id="PTHR45527:SF1">
    <property type="entry name" value="FATTY ACID SYNTHASE"/>
    <property type="match status" value="1"/>
</dbReference>
<dbReference type="SUPFAM" id="SSF52777">
    <property type="entry name" value="CoA-dependent acyltransferases"/>
    <property type="match status" value="2"/>
</dbReference>
<evidence type="ECO:0000313" key="3">
    <source>
        <dbReference type="Proteomes" id="UP000553766"/>
    </source>
</evidence>
<sequence>MTDLSQLSAAEKRALLTRLRAEKAALGGPKLAPVSFAQRRFWLLERMLSTPGAYNMPIAVEIDGEVSADALRRALDRLVARHEALRTTIVEVDGTPMQKIAATGQCPLDIAEHPDAEQAQSALTEHAWAAFDLAKRPPIRALLIQRAPACYWLQIVLHHAMGDAWSLNILMGELTQAYAAEIGGVPFDPAPIGTSYADFAIRQAAEKAQGRLAGGLAYWEQQLSAPPVLSLPSDIPRPVVQQMAADTVPITLTQAETDAVKHLAERTGATLFMVLMAIYQMALMRISGQTDLIVGAPSAGRDAAGLEQTIGCFVNTIAVRTRADDDPVMTDWIARVRDRVLDALAHQNVPFEEIVDQVVKTRDPARPTLVQAMLTLPNIAQHDARAALPVRAISANAPTTRFDLECHLREGPAGLEGEIYYPKATFSAAEITRLRDLLTALLRAAPSALHERLSRIAPPTLPTQSYGQRNPQPDVSLIVHLTPGDEIALEQGDQRLTRTDLQGRVEALSRCLVGMGVCVGGYVGVLTSGGFGFV</sequence>
<dbReference type="RefSeq" id="WP_246414010.1">
    <property type="nucleotide sequence ID" value="NZ_JACIJS010000023.1"/>
</dbReference>
<dbReference type="InterPro" id="IPR001242">
    <property type="entry name" value="Condensation_dom"/>
</dbReference>
<dbReference type="Gene3D" id="3.30.559.10">
    <property type="entry name" value="Chloramphenicol acetyltransferase-like domain"/>
    <property type="match status" value="1"/>
</dbReference>
<dbReference type="GO" id="GO:0005737">
    <property type="term" value="C:cytoplasm"/>
    <property type="evidence" value="ECO:0007669"/>
    <property type="project" value="TreeGrafter"/>
</dbReference>
<accession>A0A840X2Y5</accession>
<dbReference type="Pfam" id="PF00668">
    <property type="entry name" value="Condensation"/>
    <property type="match status" value="1"/>
</dbReference>
<keyword evidence="3" id="KW-1185">Reference proteome</keyword>
<evidence type="ECO:0000259" key="1">
    <source>
        <dbReference type="Pfam" id="PF00668"/>
    </source>
</evidence>
<dbReference type="GO" id="GO:0044550">
    <property type="term" value="P:secondary metabolite biosynthetic process"/>
    <property type="evidence" value="ECO:0007669"/>
    <property type="project" value="TreeGrafter"/>
</dbReference>
<organism evidence="2 3">
    <name type="scientific">Rubricella aquisinus</name>
    <dbReference type="NCBI Taxonomy" id="2028108"/>
    <lineage>
        <taxon>Bacteria</taxon>
        <taxon>Pseudomonadati</taxon>
        <taxon>Pseudomonadota</taxon>
        <taxon>Alphaproteobacteria</taxon>
        <taxon>Rhodobacterales</taxon>
        <taxon>Paracoccaceae</taxon>
        <taxon>Rubricella</taxon>
    </lineage>
</organism>
<evidence type="ECO:0000313" key="2">
    <source>
        <dbReference type="EMBL" id="MBB5517214.1"/>
    </source>
</evidence>
<name>A0A840X2Y5_9RHOB</name>
<feature type="non-terminal residue" evidence="2">
    <location>
        <position position="534"/>
    </location>
</feature>